<protein>
    <recommendedName>
        <fullName evidence="3">SatD family (SatD)</fullName>
    </recommendedName>
</protein>
<dbReference type="EMBL" id="JAABOQ010000002">
    <property type="protein sequence ID" value="NER16424.1"/>
    <property type="molecule type" value="Genomic_DNA"/>
</dbReference>
<comment type="caution">
    <text evidence="1">The sequence shown here is derived from an EMBL/GenBank/DDBJ whole genome shotgun (WGS) entry which is preliminary data.</text>
</comment>
<name>A0A6M0CKE5_9FLAO</name>
<gene>
    <name evidence="1" type="ORF">GWK10_04340</name>
</gene>
<evidence type="ECO:0008006" key="3">
    <source>
        <dbReference type="Google" id="ProtNLM"/>
    </source>
</evidence>
<organism evidence="1 2">
    <name type="scientific">Spongiivirga citrea</name>
    <dbReference type="NCBI Taxonomy" id="1481457"/>
    <lineage>
        <taxon>Bacteria</taxon>
        <taxon>Pseudomonadati</taxon>
        <taxon>Bacteroidota</taxon>
        <taxon>Flavobacteriia</taxon>
        <taxon>Flavobacteriales</taxon>
        <taxon>Flavobacteriaceae</taxon>
        <taxon>Spongiivirga</taxon>
    </lineage>
</organism>
<dbReference type="Proteomes" id="UP000474296">
    <property type="component" value="Unassembled WGS sequence"/>
</dbReference>
<dbReference type="RefSeq" id="WP_164029698.1">
    <property type="nucleotide sequence ID" value="NZ_JAABOQ010000002.1"/>
</dbReference>
<proteinExistence type="predicted"/>
<sequence>MKLKSAVITADIIKSSSYDPKSYELIINQLKQEANLIKKDFAPTYVEFEISRGDSFQLVLYDANKALQIALRFKAAINKIVLSNKKSKSSSKIVDMRMSIGVGAIEYESNIVSESNGPAFHYSGRGFDNLMKRNDIKTMVHTDNTNVNDEFKTSLKLLDYLIDKWSIASAEVVYYLLQGLTETKIAELLGISQAAVNLRKKAAGWDEIQSLLKRYEQVIDAL</sequence>
<dbReference type="AlphaFoldDB" id="A0A6M0CKE5"/>
<dbReference type="InterPro" id="IPR032580">
    <property type="entry name" value="SatD"/>
</dbReference>
<evidence type="ECO:0000313" key="2">
    <source>
        <dbReference type="Proteomes" id="UP000474296"/>
    </source>
</evidence>
<keyword evidence="2" id="KW-1185">Reference proteome</keyword>
<accession>A0A6M0CKE5</accession>
<reference evidence="1 2" key="1">
    <citation type="submission" date="2020-01" db="EMBL/GenBank/DDBJ databases">
        <title>Spongiivirga citrea KCTC 32990T.</title>
        <authorList>
            <person name="Wang G."/>
        </authorList>
    </citation>
    <scope>NUCLEOTIDE SEQUENCE [LARGE SCALE GENOMIC DNA]</scope>
    <source>
        <strain evidence="1 2">KCTC 32990</strain>
    </source>
</reference>
<evidence type="ECO:0000313" key="1">
    <source>
        <dbReference type="EMBL" id="NER16424.1"/>
    </source>
</evidence>
<dbReference type="Pfam" id="PF16264">
    <property type="entry name" value="SatD"/>
    <property type="match status" value="1"/>
</dbReference>